<evidence type="ECO:0000313" key="3">
    <source>
        <dbReference type="EMBL" id="PIR37707.1"/>
    </source>
</evidence>
<dbReference type="AlphaFoldDB" id="A0A2H0QTV6"/>
<feature type="non-terminal residue" evidence="3">
    <location>
        <position position="1"/>
    </location>
</feature>
<dbReference type="SMART" id="SM00327">
    <property type="entry name" value="VWA"/>
    <property type="match status" value="1"/>
</dbReference>
<dbReference type="InterPro" id="IPR050525">
    <property type="entry name" value="ECM_Assembly_Org"/>
</dbReference>
<accession>A0A2H0QTV6</accession>
<organism evidence="3 4">
    <name type="scientific">Candidatus Zambryskibacteria bacterium CG10_big_fil_rev_8_21_14_0_10_42_12</name>
    <dbReference type="NCBI Taxonomy" id="1975115"/>
    <lineage>
        <taxon>Bacteria</taxon>
        <taxon>Candidatus Zambryskiibacteriota</taxon>
    </lineage>
</organism>
<protein>
    <recommendedName>
        <fullName evidence="2">VWFA domain-containing protein</fullName>
    </recommendedName>
</protein>
<name>A0A2H0QTV6_9BACT</name>
<dbReference type="InterPro" id="IPR036465">
    <property type="entry name" value="vWFA_dom_sf"/>
</dbReference>
<dbReference type="SUPFAM" id="SSF53300">
    <property type="entry name" value="vWA-like"/>
    <property type="match status" value="1"/>
</dbReference>
<dbReference type="InterPro" id="IPR002035">
    <property type="entry name" value="VWF_A"/>
</dbReference>
<dbReference type="PANTHER" id="PTHR24020">
    <property type="entry name" value="COLLAGEN ALPHA"/>
    <property type="match status" value="1"/>
</dbReference>
<sequence length="209" mass="22203">DVALLIDRSGSMESDSKDPPEPLTSVKEAATLFVDKLVEDDRVAVVSFAEDTTSHVIGDLTFIKDDIHSAIDAVSIVASSSSYTNIARGLERVSQIFDSIPQRTGTRRAAILLTDGIPTAADDSLDPEALAAEAAILLEKANISLYAIGLGTEVNRGFLESLVSDPASYHGAAQSQDLSSIYESLATEICAKKPAVIEIIPTLPAEIRF</sequence>
<feature type="domain" description="VWFA" evidence="2">
    <location>
        <begin position="1"/>
        <end position="189"/>
    </location>
</feature>
<dbReference type="Gene3D" id="3.40.50.410">
    <property type="entry name" value="von Willebrand factor, type A domain"/>
    <property type="match status" value="1"/>
</dbReference>
<evidence type="ECO:0000259" key="2">
    <source>
        <dbReference type="PROSITE" id="PS50234"/>
    </source>
</evidence>
<feature type="region of interest" description="Disordered" evidence="1">
    <location>
        <begin position="1"/>
        <end position="23"/>
    </location>
</feature>
<dbReference type="Pfam" id="PF00092">
    <property type="entry name" value="VWA"/>
    <property type="match status" value="1"/>
</dbReference>
<comment type="caution">
    <text evidence="3">The sequence shown here is derived from an EMBL/GenBank/DDBJ whole genome shotgun (WGS) entry which is preliminary data.</text>
</comment>
<proteinExistence type="predicted"/>
<dbReference type="Proteomes" id="UP000231333">
    <property type="component" value="Unassembled WGS sequence"/>
</dbReference>
<dbReference type="CDD" id="cd00198">
    <property type="entry name" value="vWFA"/>
    <property type="match status" value="1"/>
</dbReference>
<reference evidence="3 4" key="1">
    <citation type="submission" date="2017-09" db="EMBL/GenBank/DDBJ databases">
        <title>Depth-based differentiation of microbial function through sediment-hosted aquifers and enrichment of novel symbionts in the deep terrestrial subsurface.</title>
        <authorList>
            <person name="Probst A.J."/>
            <person name="Ladd B."/>
            <person name="Jarett J.K."/>
            <person name="Geller-Mcgrath D.E."/>
            <person name="Sieber C.M."/>
            <person name="Emerson J.B."/>
            <person name="Anantharaman K."/>
            <person name="Thomas B.C."/>
            <person name="Malmstrom R."/>
            <person name="Stieglmeier M."/>
            <person name="Klingl A."/>
            <person name="Woyke T."/>
            <person name="Ryan C.M."/>
            <person name="Banfield J.F."/>
        </authorList>
    </citation>
    <scope>NUCLEOTIDE SEQUENCE [LARGE SCALE GENOMIC DNA]</scope>
    <source>
        <strain evidence="3">CG10_big_fil_rev_8_21_14_0_10_42_12</strain>
    </source>
</reference>
<dbReference type="PROSITE" id="PS50234">
    <property type="entry name" value="VWFA"/>
    <property type="match status" value="1"/>
</dbReference>
<gene>
    <name evidence="3" type="ORF">COV34_03020</name>
</gene>
<evidence type="ECO:0000313" key="4">
    <source>
        <dbReference type="Proteomes" id="UP000231333"/>
    </source>
</evidence>
<evidence type="ECO:0000256" key="1">
    <source>
        <dbReference type="SAM" id="MobiDB-lite"/>
    </source>
</evidence>
<dbReference type="EMBL" id="PCXL01000017">
    <property type="protein sequence ID" value="PIR37707.1"/>
    <property type="molecule type" value="Genomic_DNA"/>
</dbReference>